<gene>
    <name evidence="1" type="ORF">N7517_008943</name>
</gene>
<protein>
    <submittedName>
        <fullName evidence="1">Uncharacterized protein</fullName>
    </submittedName>
</protein>
<proteinExistence type="predicted"/>
<reference evidence="1" key="2">
    <citation type="journal article" date="2023" name="IMA Fungus">
        <title>Comparative genomic study of the Penicillium genus elucidates a diverse pangenome and 15 lateral gene transfer events.</title>
        <authorList>
            <person name="Petersen C."/>
            <person name="Sorensen T."/>
            <person name="Nielsen M.R."/>
            <person name="Sondergaard T.E."/>
            <person name="Sorensen J.L."/>
            <person name="Fitzpatrick D.A."/>
            <person name="Frisvad J.C."/>
            <person name="Nielsen K.L."/>
        </authorList>
    </citation>
    <scope>NUCLEOTIDE SEQUENCE</scope>
    <source>
        <strain evidence="1">IBT 3081</strain>
    </source>
</reference>
<name>A0A9W9V254_9EURO</name>
<dbReference type="OrthoDB" id="4276722at2759"/>
<sequence>MSGWQQIFHYPDHLGHRVVLEEFVKPEFPDPSHLVSIQVNTITGVKFLTASSNASWGLLINFL</sequence>
<dbReference type="RefSeq" id="XP_056577523.1">
    <property type="nucleotide sequence ID" value="XM_056726672.1"/>
</dbReference>
<dbReference type="GeneID" id="81465855"/>
<keyword evidence="2" id="KW-1185">Reference proteome</keyword>
<organism evidence="1 2">
    <name type="scientific">Penicillium concentricum</name>
    <dbReference type="NCBI Taxonomy" id="293559"/>
    <lineage>
        <taxon>Eukaryota</taxon>
        <taxon>Fungi</taxon>
        <taxon>Dikarya</taxon>
        <taxon>Ascomycota</taxon>
        <taxon>Pezizomycotina</taxon>
        <taxon>Eurotiomycetes</taxon>
        <taxon>Eurotiomycetidae</taxon>
        <taxon>Eurotiales</taxon>
        <taxon>Aspergillaceae</taxon>
        <taxon>Penicillium</taxon>
    </lineage>
</organism>
<evidence type="ECO:0000313" key="1">
    <source>
        <dbReference type="EMBL" id="KAJ5366057.1"/>
    </source>
</evidence>
<evidence type="ECO:0000313" key="2">
    <source>
        <dbReference type="Proteomes" id="UP001147752"/>
    </source>
</evidence>
<accession>A0A9W9V254</accession>
<dbReference type="EMBL" id="JAPZBT010000003">
    <property type="protein sequence ID" value="KAJ5366057.1"/>
    <property type="molecule type" value="Genomic_DNA"/>
</dbReference>
<dbReference type="AlphaFoldDB" id="A0A9W9V254"/>
<reference evidence="1" key="1">
    <citation type="submission" date="2022-12" db="EMBL/GenBank/DDBJ databases">
        <authorList>
            <person name="Petersen C."/>
        </authorList>
    </citation>
    <scope>NUCLEOTIDE SEQUENCE</scope>
    <source>
        <strain evidence="1">IBT 3081</strain>
    </source>
</reference>
<dbReference type="Proteomes" id="UP001147752">
    <property type="component" value="Unassembled WGS sequence"/>
</dbReference>
<comment type="caution">
    <text evidence="1">The sequence shown here is derived from an EMBL/GenBank/DDBJ whole genome shotgun (WGS) entry which is preliminary data.</text>
</comment>